<organism evidence="7 8">
    <name type="scientific">Somion occarium</name>
    <dbReference type="NCBI Taxonomy" id="3059160"/>
    <lineage>
        <taxon>Eukaryota</taxon>
        <taxon>Fungi</taxon>
        <taxon>Dikarya</taxon>
        <taxon>Basidiomycota</taxon>
        <taxon>Agaricomycotina</taxon>
        <taxon>Agaricomycetes</taxon>
        <taxon>Polyporales</taxon>
        <taxon>Cerrenaceae</taxon>
        <taxon>Somion</taxon>
    </lineage>
</organism>
<evidence type="ECO:0000256" key="4">
    <source>
        <dbReference type="ARBA" id="ARBA00023136"/>
    </source>
</evidence>
<dbReference type="PROSITE" id="PS50850">
    <property type="entry name" value="MFS"/>
    <property type="match status" value="1"/>
</dbReference>
<keyword evidence="2 5" id="KW-0812">Transmembrane</keyword>
<dbReference type="PANTHER" id="PTHR23502">
    <property type="entry name" value="MAJOR FACILITATOR SUPERFAMILY"/>
    <property type="match status" value="1"/>
</dbReference>
<evidence type="ECO:0000256" key="2">
    <source>
        <dbReference type="ARBA" id="ARBA00022692"/>
    </source>
</evidence>
<sequence>MANPDADVPTIPSRPNAGTSVGKIVDIEHAVVADDPRQWSPARKNAILVTVSGAAIIVGLGANLYNPAIEQVESQLHASSGDISWSISLFILIQGCFPLVWSAISEIYGRKVVYIASFGFGIVGCVVAATAKSIGVLIGMRCVQAAGSSSVLAMGAATLADIYDPHIRGTMMGVFYSAPLLGPALGPIIGGALTQAFNWRATFWFIVIFTGLCFVAFIFFKDTFRRERSLTYQAVLKRRLKERALKETNSSGRSSISHETVVSAETKITKEDKLETSPSAGITHDSGALISEVFAKDLEGQTTLGSGDSTGVVTKELKEIRLSFRDVNPIGPVFLVLSRPNNVAILFASGLLFAFSYCLAYTCSRTLSIKYGYDALQIGLVLLAFGMGSMLGSILGGRWSDRVFTRLKAKNGGVSRPEMRLESTFVSMLFLPLSSLGFGWVAEKHVHVAAICVFLFFAGFFSIAMYASTLAYIVDANAGRSSPAVAANSSFRGISAFVATEVAVPLQLAIGDGGLYSLWAGLMIIAELLLLLVWWKGASWREEAERKEAQRASES</sequence>
<gene>
    <name evidence="7" type="ORF">GFSPODELE1_LOCUS9319</name>
</gene>
<evidence type="ECO:0000256" key="3">
    <source>
        <dbReference type="ARBA" id="ARBA00022989"/>
    </source>
</evidence>
<feature type="domain" description="Major facilitator superfamily (MFS) profile" evidence="6">
    <location>
        <begin position="47"/>
        <end position="538"/>
    </location>
</feature>
<feature type="transmembrane region" description="Helical" evidence="5">
    <location>
        <begin position="343"/>
        <end position="363"/>
    </location>
</feature>
<name>A0ABP1E061_9APHY</name>
<dbReference type="EMBL" id="OZ037950">
    <property type="protein sequence ID" value="CAL1713465.1"/>
    <property type="molecule type" value="Genomic_DNA"/>
</dbReference>
<reference evidence="8" key="1">
    <citation type="submission" date="2024-04" db="EMBL/GenBank/DDBJ databases">
        <authorList>
            <person name="Shaw F."/>
            <person name="Minotto A."/>
        </authorList>
    </citation>
    <scope>NUCLEOTIDE SEQUENCE [LARGE SCALE GENOMIC DNA]</scope>
</reference>
<keyword evidence="8" id="KW-1185">Reference proteome</keyword>
<feature type="transmembrane region" description="Helical" evidence="5">
    <location>
        <begin position="175"/>
        <end position="197"/>
    </location>
</feature>
<keyword evidence="3 5" id="KW-1133">Transmembrane helix</keyword>
<dbReference type="SUPFAM" id="SSF103473">
    <property type="entry name" value="MFS general substrate transporter"/>
    <property type="match status" value="1"/>
</dbReference>
<dbReference type="Gene3D" id="1.20.1250.20">
    <property type="entry name" value="MFS general substrate transporter like domains"/>
    <property type="match status" value="1"/>
</dbReference>
<feature type="transmembrane region" description="Helical" evidence="5">
    <location>
        <begin position="85"/>
        <end position="105"/>
    </location>
</feature>
<accession>A0ABP1E061</accession>
<feature type="transmembrane region" description="Helical" evidence="5">
    <location>
        <begin position="493"/>
        <end position="510"/>
    </location>
</feature>
<comment type="subcellular location">
    <subcellularLocation>
        <location evidence="1">Membrane</location>
        <topology evidence="1">Multi-pass membrane protein</topology>
    </subcellularLocation>
</comment>
<feature type="transmembrane region" description="Helical" evidence="5">
    <location>
        <begin position="46"/>
        <end position="65"/>
    </location>
</feature>
<keyword evidence="4 5" id="KW-0472">Membrane</keyword>
<dbReference type="InterPro" id="IPR036259">
    <property type="entry name" value="MFS_trans_sf"/>
</dbReference>
<feature type="transmembrane region" description="Helical" evidence="5">
    <location>
        <begin position="203"/>
        <end position="220"/>
    </location>
</feature>
<feature type="transmembrane region" description="Helical" evidence="5">
    <location>
        <begin position="516"/>
        <end position="535"/>
    </location>
</feature>
<feature type="transmembrane region" description="Helical" evidence="5">
    <location>
        <begin position="143"/>
        <end position="163"/>
    </location>
</feature>
<evidence type="ECO:0000313" key="8">
    <source>
        <dbReference type="Proteomes" id="UP001497453"/>
    </source>
</evidence>
<dbReference type="InterPro" id="IPR020846">
    <property type="entry name" value="MFS_dom"/>
</dbReference>
<dbReference type="PANTHER" id="PTHR23502:SF5">
    <property type="entry name" value="QUINIDINE RESISTANCE PROTEIN 3"/>
    <property type="match status" value="1"/>
</dbReference>
<dbReference type="InterPro" id="IPR011701">
    <property type="entry name" value="MFS"/>
</dbReference>
<evidence type="ECO:0000259" key="6">
    <source>
        <dbReference type="PROSITE" id="PS50850"/>
    </source>
</evidence>
<dbReference type="Proteomes" id="UP001497453">
    <property type="component" value="Chromosome 7"/>
</dbReference>
<feature type="transmembrane region" description="Helical" evidence="5">
    <location>
        <begin position="112"/>
        <end position="131"/>
    </location>
</feature>
<feature type="transmembrane region" description="Helical" evidence="5">
    <location>
        <begin position="421"/>
        <end position="442"/>
    </location>
</feature>
<dbReference type="Pfam" id="PF07690">
    <property type="entry name" value="MFS_1"/>
    <property type="match status" value="1"/>
</dbReference>
<feature type="transmembrane region" description="Helical" evidence="5">
    <location>
        <begin position="448"/>
        <end position="473"/>
    </location>
</feature>
<feature type="transmembrane region" description="Helical" evidence="5">
    <location>
        <begin position="375"/>
        <end position="400"/>
    </location>
</feature>
<evidence type="ECO:0000313" key="7">
    <source>
        <dbReference type="EMBL" id="CAL1713465.1"/>
    </source>
</evidence>
<evidence type="ECO:0000256" key="1">
    <source>
        <dbReference type="ARBA" id="ARBA00004141"/>
    </source>
</evidence>
<evidence type="ECO:0000256" key="5">
    <source>
        <dbReference type="SAM" id="Phobius"/>
    </source>
</evidence>
<protein>
    <recommendedName>
        <fullName evidence="6">Major facilitator superfamily (MFS) profile domain-containing protein</fullName>
    </recommendedName>
</protein>
<dbReference type="Gene3D" id="1.20.1720.10">
    <property type="entry name" value="Multidrug resistance protein D"/>
    <property type="match status" value="1"/>
</dbReference>
<proteinExistence type="predicted"/>